<evidence type="ECO:0000313" key="2">
    <source>
        <dbReference type="EMBL" id="GDY60259.1"/>
    </source>
</evidence>
<organism evidence="2 3">
    <name type="scientific">Streptomyces violaceusniger</name>
    <dbReference type="NCBI Taxonomy" id="68280"/>
    <lineage>
        <taxon>Bacteria</taxon>
        <taxon>Bacillati</taxon>
        <taxon>Actinomycetota</taxon>
        <taxon>Actinomycetes</taxon>
        <taxon>Kitasatosporales</taxon>
        <taxon>Streptomycetaceae</taxon>
        <taxon>Streptomyces</taxon>
        <taxon>Streptomyces violaceusniger group</taxon>
    </lineage>
</organism>
<dbReference type="Proteomes" id="UP000301309">
    <property type="component" value="Unassembled WGS sequence"/>
</dbReference>
<dbReference type="RefSeq" id="WP_174890318.1">
    <property type="nucleotide sequence ID" value="NZ_BAAASO010000090.1"/>
</dbReference>
<feature type="region of interest" description="Disordered" evidence="1">
    <location>
        <begin position="50"/>
        <end position="98"/>
    </location>
</feature>
<keyword evidence="3" id="KW-1185">Reference proteome</keyword>
<protein>
    <submittedName>
        <fullName evidence="2">Uncharacterized protein</fullName>
    </submittedName>
</protein>
<gene>
    <name evidence="2" type="ORF">SVIO_108820</name>
</gene>
<name>A0A4D4LQX8_STRVO</name>
<evidence type="ECO:0000256" key="1">
    <source>
        <dbReference type="SAM" id="MobiDB-lite"/>
    </source>
</evidence>
<reference evidence="2 3" key="1">
    <citation type="journal article" date="2020" name="Int. J. Syst. Evol. Microbiol.">
        <title>Reclassification of Streptomyces castelarensis and Streptomyces sporoclivatus as later heterotypic synonyms of Streptomyces antimycoticus.</title>
        <authorList>
            <person name="Komaki H."/>
            <person name="Tamura T."/>
        </authorList>
    </citation>
    <scope>NUCLEOTIDE SEQUENCE [LARGE SCALE GENOMIC DNA]</scope>
    <source>
        <strain evidence="2 3">NBRC 13459</strain>
    </source>
</reference>
<proteinExistence type="predicted"/>
<sequence>MDPRQRPRLLEIIQNLRERITEARGNGWLGEVEGLQVSFDAATTKLNSLKRAPTDGRPQLVDLGTPVFTDDTPPPHRGGRVVRADRGGVEDGEDGPLG</sequence>
<dbReference type="EMBL" id="BJHW01000002">
    <property type="protein sequence ID" value="GDY60259.1"/>
    <property type="molecule type" value="Genomic_DNA"/>
</dbReference>
<evidence type="ECO:0000313" key="3">
    <source>
        <dbReference type="Proteomes" id="UP000301309"/>
    </source>
</evidence>
<dbReference type="AlphaFoldDB" id="A0A4D4LQX8"/>
<comment type="caution">
    <text evidence="2">The sequence shown here is derived from an EMBL/GenBank/DDBJ whole genome shotgun (WGS) entry which is preliminary data.</text>
</comment>
<accession>A0A4D4LQX8</accession>